<evidence type="ECO:0000313" key="4">
    <source>
        <dbReference type="EMBL" id="MBF9221353.1"/>
    </source>
</evidence>
<accession>A0ABS0I3P7</accession>
<evidence type="ECO:0000256" key="2">
    <source>
        <dbReference type="SAM" id="Phobius"/>
    </source>
</evidence>
<dbReference type="InterPro" id="IPR052173">
    <property type="entry name" value="Beta-lactam_resp_regulator"/>
</dbReference>
<comment type="caution">
    <text evidence="4">The sequence shown here is derived from an EMBL/GenBank/DDBJ whole genome shotgun (WGS) entry which is preliminary data.</text>
</comment>
<feature type="transmembrane region" description="Helical" evidence="2">
    <location>
        <begin position="52"/>
        <end position="73"/>
    </location>
</feature>
<feature type="region of interest" description="Disordered" evidence="1">
    <location>
        <begin position="393"/>
        <end position="430"/>
    </location>
</feature>
<feature type="region of interest" description="Disordered" evidence="1">
    <location>
        <begin position="442"/>
        <end position="490"/>
    </location>
</feature>
<keyword evidence="2" id="KW-1133">Transmembrane helix</keyword>
<feature type="compositionally biased region" description="Low complexity" evidence="1">
    <location>
        <begin position="442"/>
        <end position="462"/>
    </location>
</feature>
<evidence type="ECO:0000313" key="5">
    <source>
        <dbReference type="Proteomes" id="UP000618931"/>
    </source>
</evidence>
<protein>
    <submittedName>
        <fullName evidence="4">M48 family metalloprotease</fullName>
    </submittedName>
</protein>
<keyword evidence="2" id="KW-0472">Membrane</keyword>
<keyword evidence="4" id="KW-0645">Protease</keyword>
<feature type="domain" description="Peptidase M56" evidence="3">
    <location>
        <begin position="123"/>
        <end position="277"/>
    </location>
</feature>
<name>A0ABS0I3P7_9BACT</name>
<organism evidence="4 5">
    <name type="scientific">Hymenobacter ruricola</name>
    <dbReference type="NCBI Taxonomy" id="2791023"/>
    <lineage>
        <taxon>Bacteria</taxon>
        <taxon>Pseudomonadati</taxon>
        <taxon>Bacteroidota</taxon>
        <taxon>Cytophagia</taxon>
        <taxon>Cytophagales</taxon>
        <taxon>Hymenobacteraceae</taxon>
        <taxon>Hymenobacter</taxon>
    </lineage>
</organism>
<dbReference type="InterPro" id="IPR008756">
    <property type="entry name" value="Peptidase_M56"/>
</dbReference>
<keyword evidence="4" id="KW-0482">Metalloprotease</keyword>
<dbReference type="EMBL" id="JADQDM010000003">
    <property type="protein sequence ID" value="MBF9221353.1"/>
    <property type="molecule type" value="Genomic_DNA"/>
</dbReference>
<keyword evidence="2" id="KW-0812">Transmembrane</keyword>
<dbReference type="PANTHER" id="PTHR34978">
    <property type="entry name" value="POSSIBLE SENSOR-TRANSDUCER PROTEIN BLAR"/>
    <property type="match status" value="1"/>
</dbReference>
<dbReference type="RefSeq" id="WP_196292800.1">
    <property type="nucleotide sequence ID" value="NZ_JADQDM010000003.1"/>
</dbReference>
<dbReference type="Proteomes" id="UP000618931">
    <property type="component" value="Unassembled WGS sequence"/>
</dbReference>
<evidence type="ECO:0000259" key="3">
    <source>
        <dbReference type="Pfam" id="PF05569"/>
    </source>
</evidence>
<gene>
    <name evidence="4" type="ORF">I2H31_09570</name>
</gene>
<evidence type="ECO:0000256" key="1">
    <source>
        <dbReference type="SAM" id="MobiDB-lite"/>
    </source>
</evidence>
<keyword evidence="4" id="KW-0378">Hydrolase</keyword>
<feature type="compositionally biased region" description="Polar residues" evidence="1">
    <location>
        <begin position="412"/>
        <end position="425"/>
    </location>
</feature>
<keyword evidence="5" id="KW-1185">Reference proteome</keyword>
<dbReference type="Gene3D" id="3.30.2010.10">
    <property type="entry name" value="Metalloproteases ('zincins'), catalytic domain"/>
    <property type="match status" value="1"/>
</dbReference>
<feature type="transmembrane region" description="Helical" evidence="2">
    <location>
        <begin position="182"/>
        <end position="207"/>
    </location>
</feature>
<dbReference type="GO" id="GO:0008237">
    <property type="term" value="F:metallopeptidase activity"/>
    <property type="evidence" value="ECO:0007669"/>
    <property type="project" value="UniProtKB-KW"/>
</dbReference>
<sequence length="607" mass="64626">MNSLADLLPPALLRALGFTLLHSLWQGTLVGLLAAVLLMLLHRHAAVVRYRVAAAALVAMLALAGLTFGRYYAASLGSPAVATAIEPRSEEFRKDLRTQAAPAESSGLRQLVDAGSGYVERHLPLLVGGWLLGLVAMLLRLLGELAYVQRLRHYRVAALPAAWQEWLDDLARRAGLGQRVRLLVSALVTSPVVVGVLRPVVLLPMGLATGLPTPELEMILAHELAHVLRRDYLFNLLQSVAETLFFYHPAVWFLAASLRTERENCCDDVATRLHGDARLLAQALAAVAELNYAATRPRLALAAAGPNGSLLGRVRRLVQHAPTAPTFAEGFGAAVVVMGGLALLAGSTMASLGAALPGSAPLAANQSSATTSVPTSSVAATPTLIAGRSASARLLPEQTPQPQPDKPKSPQRTSAQRNASTTQAARFQESVARQKALAAADAARSKRLPTLSPLTTRLPPLTADNSDERARQADARAALNQQEAERKMAEAHRNLAQAALNRQEAARKADAARQATVRHATSQPRAPSARMEPVSEAQTRDILRELRRNGLLPPTATVADLLFKGTELAVNGQAQPAAVAARYRARLRVPTDATGQVVGSVHITLNE</sequence>
<reference evidence="4 5" key="1">
    <citation type="submission" date="2020-11" db="EMBL/GenBank/DDBJ databases">
        <authorList>
            <person name="Kim M.K."/>
        </authorList>
    </citation>
    <scope>NUCLEOTIDE SEQUENCE [LARGE SCALE GENOMIC DNA]</scope>
    <source>
        <strain evidence="4 5">BT662</strain>
    </source>
</reference>
<dbReference type="Pfam" id="PF05569">
    <property type="entry name" value="Peptidase_M56"/>
    <property type="match status" value="1"/>
</dbReference>
<proteinExistence type="predicted"/>
<dbReference type="CDD" id="cd07341">
    <property type="entry name" value="M56_BlaR1_MecR1_like"/>
    <property type="match status" value="1"/>
</dbReference>
<feature type="transmembrane region" description="Helical" evidence="2">
    <location>
        <begin position="20"/>
        <end position="40"/>
    </location>
</feature>
<feature type="transmembrane region" description="Helical" evidence="2">
    <location>
        <begin position="123"/>
        <end position="142"/>
    </location>
</feature>
<dbReference type="PANTHER" id="PTHR34978:SF3">
    <property type="entry name" value="SLR0241 PROTEIN"/>
    <property type="match status" value="1"/>
</dbReference>